<evidence type="ECO:0000256" key="5">
    <source>
        <dbReference type="ARBA" id="ARBA00023077"/>
    </source>
</evidence>
<keyword evidence="6 8" id="KW-0472">Membrane</keyword>
<evidence type="ECO:0000259" key="11">
    <source>
        <dbReference type="Pfam" id="PF00593"/>
    </source>
</evidence>
<dbReference type="Pfam" id="PF07715">
    <property type="entry name" value="Plug"/>
    <property type="match status" value="1"/>
</dbReference>
<dbReference type="PROSITE" id="PS52016">
    <property type="entry name" value="TONB_DEPENDENT_REC_3"/>
    <property type="match status" value="1"/>
</dbReference>
<accession>A0A937K1W8</accession>
<dbReference type="PANTHER" id="PTHR40980">
    <property type="entry name" value="PLUG DOMAIN-CONTAINING PROTEIN"/>
    <property type="match status" value="1"/>
</dbReference>
<evidence type="ECO:0000256" key="1">
    <source>
        <dbReference type="ARBA" id="ARBA00004571"/>
    </source>
</evidence>
<dbReference type="GO" id="GO:0009279">
    <property type="term" value="C:cell outer membrane"/>
    <property type="evidence" value="ECO:0007669"/>
    <property type="project" value="UniProtKB-SubCell"/>
</dbReference>
<gene>
    <name evidence="13" type="ORF">JL102_16610</name>
</gene>
<dbReference type="InterPro" id="IPR000531">
    <property type="entry name" value="Beta-barrel_TonB"/>
</dbReference>
<comment type="subcellular location">
    <subcellularLocation>
        <location evidence="1 8">Cell outer membrane</location>
        <topology evidence="1 8">Multi-pass membrane protein</topology>
    </subcellularLocation>
</comment>
<dbReference type="Proteomes" id="UP000659388">
    <property type="component" value="Unassembled WGS sequence"/>
</dbReference>
<keyword evidence="4 8" id="KW-0812">Transmembrane</keyword>
<name>A0A937K1W8_9BACT</name>
<evidence type="ECO:0000256" key="8">
    <source>
        <dbReference type="PROSITE-ProRule" id="PRU01360"/>
    </source>
</evidence>
<evidence type="ECO:0000256" key="7">
    <source>
        <dbReference type="ARBA" id="ARBA00023237"/>
    </source>
</evidence>
<evidence type="ECO:0000256" key="9">
    <source>
        <dbReference type="RuleBase" id="RU003357"/>
    </source>
</evidence>
<dbReference type="AlphaFoldDB" id="A0A937K1W8"/>
<keyword evidence="2 8" id="KW-0813">Transport</keyword>
<feature type="domain" description="TonB-dependent receptor-like beta-barrel" evidence="11">
    <location>
        <begin position="456"/>
        <end position="904"/>
    </location>
</feature>
<dbReference type="InterPro" id="IPR037066">
    <property type="entry name" value="Plug_dom_sf"/>
</dbReference>
<evidence type="ECO:0000256" key="3">
    <source>
        <dbReference type="ARBA" id="ARBA00022452"/>
    </source>
</evidence>
<evidence type="ECO:0000256" key="6">
    <source>
        <dbReference type="ARBA" id="ARBA00023136"/>
    </source>
</evidence>
<feature type="domain" description="TonB-dependent receptor plug" evidence="12">
    <location>
        <begin position="130"/>
        <end position="226"/>
    </location>
</feature>
<evidence type="ECO:0000256" key="2">
    <source>
        <dbReference type="ARBA" id="ARBA00022448"/>
    </source>
</evidence>
<reference evidence="13" key="1">
    <citation type="submission" date="2021-01" db="EMBL/GenBank/DDBJ databases">
        <title>Fulvivirga kasyanovii gen. nov., sp nov., a novel member of the phylum Bacteroidetes isolated from seawater in a mussel farm.</title>
        <authorList>
            <person name="Zhao L.-H."/>
            <person name="Wang Z.-J."/>
        </authorList>
    </citation>
    <scope>NUCLEOTIDE SEQUENCE</scope>
    <source>
        <strain evidence="13">2943</strain>
    </source>
</reference>
<dbReference type="Gene3D" id="2.60.40.1120">
    <property type="entry name" value="Carboxypeptidase-like, regulatory domain"/>
    <property type="match status" value="1"/>
</dbReference>
<keyword evidence="5 9" id="KW-0798">TonB box</keyword>
<dbReference type="InterPro" id="IPR036942">
    <property type="entry name" value="Beta-barrel_TonB_sf"/>
</dbReference>
<dbReference type="SUPFAM" id="SSF56935">
    <property type="entry name" value="Porins"/>
    <property type="match status" value="1"/>
</dbReference>
<keyword evidence="13" id="KW-0675">Receptor</keyword>
<keyword evidence="14" id="KW-1185">Reference proteome</keyword>
<dbReference type="InterPro" id="IPR012910">
    <property type="entry name" value="Plug_dom"/>
</dbReference>
<evidence type="ECO:0000256" key="4">
    <source>
        <dbReference type="ARBA" id="ARBA00022692"/>
    </source>
</evidence>
<comment type="caution">
    <text evidence="13">The sequence shown here is derived from an EMBL/GenBank/DDBJ whole genome shotgun (WGS) entry which is preliminary data.</text>
</comment>
<dbReference type="RefSeq" id="WP_202245564.1">
    <property type="nucleotide sequence ID" value="NZ_JAESIY010000009.1"/>
</dbReference>
<sequence>MKKLLTTFILSCTILTAAFAQKGFLRGKVTDAETGEPLIGATISKQGSTTGSVADFEGNYSLSLEPGNHTITVQFVSYQTKTIADVVIESGKVNKLDISLGSDVEELAEVVVTAQVIKDSEAAVLTLQRKSANVLDGVSAQTFRKTGDTNLSSAIGRVTGVAVQGGKYVYVRGLGDRYTRTTLNGLSIPGLDPERNDVQIDIFPTNVLENVIVYKTFSPDLTGDFTGGIVNVETKSFPEEKITSISLGMGYNPDMHFNKDFVTYEGGKTDFLGFDDGTRELPIDPQSTIPSEVMNDPKLESITRSFNPEMATKRQRSFMNTSFSFNHGNQIDKGKYQIGYGVVLNYQNNYEYYEDTRLSSLYFKDRDPGIQRLDLQEYKNGDLGRQNVLWSGLVTAAIKNANHQLSLNFLRTQNGITESADRIGQDVEETGQKVYEDILTYSQRSVTNGMLAGKHRFDKLLFEWSNSYTVSRVYDPDFRYTSIAEVPSPSGDGEVTYSIAGGQGGSVRRFYRDLNEDNENFKLDLTYDLAEKNKIKAGGMALYKWREFNVYNYLVQSTSSRIENDPSVLLEPDNIWTPETQQGSYLTGNYEAPNNYESRSQLFAGYLMNDITLFEDLRAIYGVRLEKANMFYTGQDRIGVNILDDAQTLDELNILPALNLVYSLNENTNLRGSYGRTLARPSFKEKSNAQILDPITGLYFSGNIDLEQTMIDNYDLRIENFFGNGEMVSLSGFYKKFDGHIELTRFEDPVNEYKPRNIGGSYVYGLELEFRKNLTFLQGLSTGANLSYTKSAVDMTEVVVSDAQGTTEYESRLAQAREGESVDKTRVMAGQAPYLINAFINYSDYKGLTSINLSYNVQGKSLAVVGVGQVPDVYSRSFNSLKLNVSRKLGNKKNSTVTLRVSNLLGDKQEQYFENYDNQEELFSRFAPGRTFTLKYAYTF</sequence>
<dbReference type="Pfam" id="PF00593">
    <property type="entry name" value="TonB_dep_Rec_b-barrel"/>
    <property type="match status" value="1"/>
</dbReference>
<dbReference type="SUPFAM" id="SSF49464">
    <property type="entry name" value="Carboxypeptidase regulatory domain-like"/>
    <property type="match status" value="1"/>
</dbReference>
<feature type="signal peptide" evidence="10">
    <location>
        <begin position="1"/>
        <end position="20"/>
    </location>
</feature>
<keyword evidence="10" id="KW-0732">Signal</keyword>
<dbReference type="Gene3D" id="2.40.170.20">
    <property type="entry name" value="TonB-dependent receptor, beta-barrel domain"/>
    <property type="match status" value="1"/>
</dbReference>
<organism evidence="13 14">
    <name type="scientific">Fulvivirga sediminis</name>
    <dbReference type="NCBI Taxonomy" id="2803949"/>
    <lineage>
        <taxon>Bacteria</taxon>
        <taxon>Pseudomonadati</taxon>
        <taxon>Bacteroidota</taxon>
        <taxon>Cytophagia</taxon>
        <taxon>Cytophagales</taxon>
        <taxon>Fulvivirgaceae</taxon>
        <taxon>Fulvivirga</taxon>
    </lineage>
</organism>
<proteinExistence type="inferred from homology"/>
<evidence type="ECO:0000313" key="14">
    <source>
        <dbReference type="Proteomes" id="UP000659388"/>
    </source>
</evidence>
<dbReference type="InterPro" id="IPR008969">
    <property type="entry name" value="CarboxyPept-like_regulatory"/>
</dbReference>
<keyword evidence="3 8" id="KW-1134">Transmembrane beta strand</keyword>
<comment type="similarity">
    <text evidence="8 9">Belongs to the TonB-dependent receptor family.</text>
</comment>
<dbReference type="InterPro" id="IPR039426">
    <property type="entry name" value="TonB-dep_rcpt-like"/>
</dbReference>
<evidence type="ECO:0000256" key="10">
    <source>
        <dbReference type="SAM" id="SignalP"/>
    </source>
</evidence>
<keyword evidence="7 8" id="KW-0998">Cell outer membrane</keyword>
<protein>
    <submittedName>
        <fullName evidence="13">TonB-dependent receptor</fullName>
    </submittedName>
</protein>
<feature type="chain" id="PRO_5037944288" evidence="10">
    <location>
        <begin position="21"/>
        <end position="940"/>
    </location>
</feature>
<dbReference type="EMBL" id="JAESIY010000009">
    <property type="protein sequence ID" value="MBL3657775.1"/>
    <property type="molecule type" value="Genomic_DNA"/>
</dbReference>
<dbReference type="Gene3D" id="2.170.130.10">
    <property type="entry name" value="TonB-dependent receptor, plug domain"/>
    <property type="match status" value="1"/>
</dbReference>
<evidence type="ECO:0000313" key="13">
    <source>
        <dbReference type="EMBL" id="MBL3657775.1"/>
    </source>
</evidence>
<evidence type="ECO:0000259" key="12">
    <source>
        <dbReference type="Pfam" id="PF07715"/>
    </source>
</evidence>
<dbReference type="Pfam" id="PF13715">
    <property type="entry name" value="CarbopepD_reg_2"/>
    <property type="match status" value="1"/>
</dbReference>
<dbReference type="PANTHER" id="PTHR40980:SF4">
    <property type="entry name" value="TONB-DEPENDENT RECEPTOR-LIKE BETA-BARREL DOMAIN-CONTAINING PROTEIN"/>
    <property type="match status" value="1"/>
</dbReference>